<dbReference type="InterPro" id="IPR050493">
    <property type="entry name" value="FAD-dep_Monooxygenase_BioMet"/>
</dbReference>
<dbReference type="Pfam" id="PF13450">
    <property type="entry name" value="NAD_binding_8"/>
    <property type="match status" value="1"/>
</dbReference>
<evidence type="ECO:0000256" key="1">
    <source>
        <dbReference type="ARBA" id="ARBA00007992"/>
    </source>
</evidence>
<feature type="domain" description="FAD-binding" evidence="7">
    <location>
        <begin position="186"/>
        <end position="395"/>
    </location>
</feature>
<dbReference type="Proteomes" id="UP000730481">
    <property type="component" value="Unassembled WGS sequence"/>
</dbReference>
<dbReference type="AlphaFoldDB" id="A0A9P5DSI1"/>
<keyword evidence="9" id="KW-1185">Reference proteome</keyword>
<dbReference type="PANTHER" id="PTHR13789">
    <property type="entry name" value="MONOOXYGENASE"/>
    <property type="match status" value="1"/>
</dbReference>
<keyword evidence="4" id="KW-0560">Oxidoreductase</keyword>
<evidence type="ECO:0000256" key="2">
    <source>
        <dbReference type="ARBA" id="ARBA00022630"/>
    </source>
</evidence>
<comment type="similarity">
    <text evidence="1">Belongs to the paxM FAD-dependent monooxygenase family.</text>
</comment>
<sequence>MQQLSINHGGVRSFNRPSLNIDTTTEDSKSQSASSTPDTMPLNVAVLGSGLGGLAAAISLRRQGHQVTLYERYDFAGEVGSNISCASNGTRFLEKWGVDIQRARPVILTDMVWHDWAKGDITSQYPFGDYKGKFGTHYYSFHRPDIHSELKRTATNSEGEGPPAKLLLNHKAIRVDAEKGWVKFENGLEITADLVVAADGIRSNTRAEIGVETHATPSSSCCYRCIVPYEKLEKLGLTEYVTRNAIEYWGGMGIEKIVMSPAGGGSMICCYCFYPASLNDTRDDGWNLSATPEQLVETFKTIEPNMKRLFAEAEDIKMWRLYDHKPYEYWVKGKVALAGDAAHPMMPDQSQGAVSAFEDAAALGLLFSESNLRKKSVEQLLKQYESLRKPRATMLQAASLRARLDLTERIGWSSVDTKPGKLTIEDVVGYKMEKDIASRWDDITVG</sequence>
<dbReference type="SUPFAM" id="SSF54373">
    <property type="entry name" value="FAD-linked reductases, C-terminal domain"/>
    <property type="match status" value="1"/>
</dbReference>
<protein>
    <submittedName>
        <fullName evidence="8">Salicylate hydroxylase</fullName>
    </submittedName>
</protein>
<dbReference type="Gene3D" id="3.50.50.60">
    <property type="entry name" value="FAD/NAD(P)-binding domain"/>
    <property type="match status" value="1"/>
</dbReference>
<comment type="caution">
    <text evidence="8">The sequence shown here is derived from an EMBL/GenBank/DDBJ whole genome shotgun (WGS) entry which is preliminary data.</text>
</comment>
<feature type="region of interest" description="Disordered" evidence="6">
    <location>
        <begin position="1"/>
        <end position="40"/>
    </location>
</feature>
<dbReference type="InterPro" id="IPR036188">
    <property type="entry name" value="FAD/NAD-bd_sf"/>
</dbReference>
<gene>
    <name evidence="8" type="ORF">FBEOM_10328</name>
</gene>
<keyword evidence="5" id="KW-0503">Monooxygenase</keyword>
<keyword evidence="3" id="KW-0274">FAD</keyword>
<dbReference type="OrthoDB" id="9993796at2759"/>
<evidence type="ECO:0000259" key="7">
    <source>
        <dbReference type="Pfam" id="PF01494"/>
    </source>
</evidence>
<dbReference type="GO" id="GO:0071949">
    <property type="term" value="F:FAD binding"/>
    <property type="evidence" value="ECO:0007669"/>
    <property type="project" value="InterPro"/>
</dbReference>
<dbReference type="EMBL" id="PVQB02000531">
    <property type="protein sequence ID" value="KAF4335802.1"/>
    <property type="molecule type" value="Genomic_DNA"/>
</dbReference>
<dbReference type="InterPro" id="IPR002938">
    <property type="entry name" value="FAD-bd"/>
</dbReference>
<dbReference type="PANTHER" id="PTHR13789:SF172">
    <property type="entry name" value="HYDROXYLASE, PUTATIVE (AFU_ORTHOLOGUE AFUA_1G12410)-RELATED"/>
    <property type="match status" value="1"/>
</dbReference>
<dbReference type="GO" id="GO:0004497">
    <property type="term" value="F:monooxygenase activity"/>
    <property type="evidence" value="ECO:0007669"/>
    <property type="project" value="UniProtKB-KW"/>
</dbReference>
<dbReference type="Pfam" id="PF01494">
    <property type="entry name" value="FAD_binding_3"/>
    <property type="match status" value="1"/>
</dbReference>
<evidence type="ECO:0000256" key="3">
    <source>
        <dbReference type="ARBA" id="ARBA00022827"/>
    </source>
</evidence>
<dbReference type="SUPFAM" id="SSF51905">
    <property type="entry name" value="FAD/NAD(P)-binding domain"/>
    <property type="match status" value="1"/>
</dbReference>
<accession>A0A9P5DSI1</accession>
<dbReference type="PRINTS" id="PR00420">
    <property type="entry name" value="RNGMNOXGNASE"/>
</dbReference>
<proteinExistence type="inferred from homology"/>
<organism evidence="8 9">
    <name type="scientific">Fusarium beomiforme</name>
    <dbReference type="NCBI Taxonomy" id="44412"/>
    <lineage>
        <taxon>Eukaryota</taxon>
        <taxon>Fungi</taxon>
        <taxon>Dikarya</taxon>
        <taxon>Ascomycota</taxon>
        <taxon>Pezizomycotina</taxon>
        <taxon>Sordariomycetes</taxon>
        <taxon>Hypocreomycetidae</taxon>
        <taxon>Hypocreales</taxon>
        <taxon>Nectriaceae</taxon>
        <taxon>Fusarium</taxon>
        <taxon>Fusarium burgessii species complex</taxon>
    </lineage>
</organism>
<evidence type="ECO:0000313" key="9">
    <source>
        <dbReference type="Proteomes" id="UP000730481"/>
    </source>
</evidence>
<evidence type="ECO:0000256" key="5">
    <source>
        <dbReference type="ARBA" id="ARBA00023033"/>
    </source>
</evidence>
<evidence type="ECO:0000256" key="4">
    <source>
        <dbReference type="ARBA" id="ARBA00023002"/>
    </source>
</evidence>
<name>A0A9P5DSI1_9HYPO</name>
<keyword evidence="2" id="KW-0285">Flavoprotein</keyword>
<evidence type="ECO:0000256" key="6">
    <source>
        <dbReference type="SAM" id="MobiDB-lite"/>
    </source>
</evidence>
<evidence type="ECO:0000313" key="8">
    <source>
        <dbReference type="EMBL" id="KAF4335802.1"/>
    </source>
</evidence>
<reference evidence="8" key="2">
    <citation type="submission" date="2020-02" db="EMBL/GenBank/DDBJ databases">
        <title>Identification and distribution of gene clusters putatively required for synthesis of sphingolipid metabolism inhibitors in phylogenetically diverse species of the filamentous fungus Fusarium.</title>
        <authorList>
            <person name="Kim H.-S."/>
            <person name="Busman M."/>
            <person name="Brown D.W."/>
            <person name="Divon H."/>
            <person name="Uhlig S."/>
            <person name="Proctor R.H."/>
        </authorList>
    </citation>
    <scope>NUCLEOTIDE SEQUENCE</scope>
    <source>
        <strain evidence="8">NRRL 25174</strain>
    </source>
</reference>
<reference evidence="8" key="1">
    <citation type="journal article" date="2017" name="Mycologia">
        <title>Fusarium algeriense, sp. nov., a novel toxigenic crown rot pathogen of durum wheat from Algeria is nested in the Fusarium burgessii species complex.</title>
        <authorList>
            <person name="Laraba I."/>
            <person name="Keddad A."/>
            <person name="Boureghda H."/>
            <person name="Abdallah N."/>
            <person name="Vaughan M.M."/>
            <person name="Proctor R.H."/>
            <person name="Busman M."/>
            <person name="O'Donnell K."/>
        </authorList>
    </citation>
    <scope>NUCLEOTIDE SEQUENCE</scope>
    <source>
        <strain evidence="8">NRRL 25174</strain>
    </source>
</reference>